<dbReference type="InterPro" id="IPR002893">
    <property type="entry name" value="Znf_MYND"/>
</dbReference>
<proteinExistence type="predicted"/>
<sequence>MKITPIPPTLKYYSCCIPSSTELLDSTDYTDIPLACKLGIPLRMTAYNDPTHAGKYNDMVKVLGRVVDPSSPLFGRASPAFLPSMADGCILVYRGDGRDFSHSQMEALLAYCKRELADLYDFPKSCNGDHVQPRARGPLGGLFSVAPSHDQAKAQRVLEKVVNPAAFIRFFEKYRAEKAKVNNFWHWLECPVDTADACGVCSGKNGKNDSALRQCGKCKKRSYCGRECQAKDLKTHKVACKAAQLPPSTGGRLGFVSVDRLVDLLSSLRWW</sequence>
<name>A0AAV9J6G6_9PEZI</name>
<evidence type="ECO:0000256" key="3">
    <source>
        <dbReference type="ARBA" id="ARBA00022833"/>
    </source>
</evidence>
<keyword evidence="2 4" id="KW-0863">Zinc-finger</keyword>
<evidence type="ECO:0000313" key="7">
    <source>
        <dbReference type="Proteomes" id="UP001324427"/>
    </source>
</evidence>
<evidence type="ECO:0000256" key="1">
    <source>
        <dbReference type="ARBA" id="ARBA00022723"/>
    </source>
</evidence>
<dbReference type="PROSITE" id="PS50865">
    <property type="entry name" value="ZF_MYND_2"/>
    <property type="match status" value="1"/>
</dbReference>
<dbReference type="Gene3D" id="6.10.140.2220">
    <property type="match status" value="1"/>
</dbReference>
<keyword evidence="3" id="KW-0862">Zinc</keyword>
<dbReference type="SUPFAM" id="SSF144232">
    <property type="entry name" value="HIT/MYND zinc finger-like"/>
    <property type="match status" value="1"/>
</dbReference>
<protein>
    <recommendedName>
        <fullName evidence="5">MYND-type domain-containing protein</fullName>
    </recommendedName>
</protein>
<organism evidence="6 7">
    <name type="scientific">Oleoguttula mirabilis</name>
    <dbReference type="NCBI Taxonomy" id="1507867"/>
    <lineage>
        <taxon>Eukaryota</taxon>
        <taxon>Fungi</taxon>
        <taxon>Dikarya</taxon>
        <taxon>Ascomycota</taxon>
        <taxon>Pezizomycotina</taxon>
        <taxon>Dothideomycetes</taxon>
        <taxon>Dothideomycetidae</taxon>
        <taxon>Mycosphaerellales</taxon>
        <taxon>Teratosphaeriaceae</taxon>
        <taxon>Oleoguttula</taxon>
    </lineage>
</organism>
<evidence type="ECO:0000256" key="4">
    <source>
        <dbReference type="PROSITE-ProRule" id="PRU00134"/>
    </source>
</evidence>
<dbReference type="EMBL" id="JAVFHQ010000067">
    <property type="protein sequence ID" value="KAK4540474.1"/>
    <property type="molecule type" value="Genomic_DNA"/>
</dbReference>
<dbReference type="PROSITE" id="PS01360">
    <property type="entry name" value="ZF_MYND_1"/>
    <property type="match status" value="1"/>
</dbReference>
<evidence type="ECO:0000259" key="5">
    <source>
        <dbReference type="PROSITE" id="PS50865"/>
    </source>
</evidence>
<dbReference type="AlphaFoldDB" id="A0AAV9J6G6"/>
<evidence type="ECO:0000313" key="6">
    <source>
        <dbReference type="EMBL" id="KAK4540474.1"/>
    </source>
</evidence>
<accession>A0AAV9J6G6</accession>
<comment type="caution">
    <text evidence="6">The sequence shown here is derived from an EMBL/GenBank/DDBJ whole genome shotgun (WGS) entry which is preliminary data.</text>
</comment>
<gene>
    <name evidence="6" type="ORF">LTR36_009220</name>
</gene>
<dbReference type="Pfam" id="PF01753">
    <property type="entry name" value="zf-MYND"/>
    <property type="match status" value="1"/>
</dbReference>
<reference evidence="6 7" key="1">
    <citation type="submission" date="2021-11" db="EMBL/GenBank/DDBJ databases">
        <title>Black yeast isolated from Biological Soil Crust.</title>
        <authorList>
            <person name="Kurbessoian T."/>
        </authorList>
    </citation>
    <scope>NUCLEOTIDE SEQUENCE [LARGE SCALE GENOMIC DNA]</scope>
    <source>
        <strain evidence="6 7">CCFEE 5522</strain>
    </source>
</reference>
<dbReference type="GO" id="GO:0008270">
    <property type="term" value="F:zinc ion binding"/>
    <property type="evidence" value="ECO:0007669"/>
    <property type="project" value="UniProtKB-KW"/>
</dbReference>
<evidence type="ECO:0000256" key="2">
    <source>
        <dbReference type="ARBA" id="ARBA00022771"/>
    </source>
</evidence>
<dbReference type="Proteomes" id="UP001324427">
    <property type="component" value="Unassembled WGS sequence"/>
</dbReference>
<feature type="domain" description="MYND-type" evidence="5">
    <location>
        <begin position="198"/>
        <end position="240"/>
    </location>
</feature>
<keyword evidence="1" id="KW-0479">Metal-binding</keyword>
<keyword evidence="7" id="KW-1185">Reference proteome</keyword>